<dbReference type="EMBL" id="JAOPJF010000138">
    <property type="protein sequence ID" value="KAK1138618.1"/>
    <property type="molecule type" value="Genomic_DNA"/>
</dbReference>
<keyword evidence="2" id="KW-1185">Reference proteome</keyword>
<gene>
    <name evidence="1" type="ORF">N8T08_002148</name>
</gene>
<evidence type="ECO:0000313" key="2">
    <source>
        <dbReference type="Proteomes" id="UP001177260"/>
    </source>
</evidence>
<proteinExistence type="predicted"/>
<reference evidence="1 2" key="1">
    <citation type="journal article" date="2023" name="ACS Omega">
        <title>Identification of the Neoaspergillic Acid Biosynthesis Gene Cluster by Establishing an In Vitro CRISPR-Ribonucleoprotein Genetic System in Aspergillus melleus.</title>
        <authorList>
            <person name="Yuan B."/>
            <person name="Grau M.F."/>
            <person name="Murata R.M."/>
            <person name="Torok T."/>
            <person name="Venkateswaran K."/>
            <person name="Stajich J.E."/>
            <person name="Wang C.C.C."/>
        </authorList>
    </citation>
    <scope>NUCLEOTIDE SEQUENCE [LARGE SCALE GENOMIC DNA]</scope>
    <source>
        <strain evidence="1 2">IMV 1140</strain>
    </source>
</reference>
<name>A0ACC3AMG1_9EURO</name>
<protein>
    <submittedName>
        <fullName evidence="1">Uncharacterized protein</fullName>
    </submittedName>
</protein>
<evidence type="ECO:0000313" key="1">
    <source>
        <dbReference type="EMBL" id="KAK1138618.1"/>
    </source>
</evidence>
<dbReference type="Proteomes" id="UP001177260">
    <property type="component" value="Unassembled WGS sequence"/>
</dbReference>
<accession>A0ACC3AMG1</accession>
<organism evidence="1 2">
    <name type="scientific">Aspergillus melleus</name>
    <dbReference type="NCBI Taxonomy" id="138277"/>
    <lineage>
        <taxon>Eukaryota</taxon>
        <taxon>Fungi</taxon>
        <taxon>Dikarya</taxon>
        <taxon>Ascomycota</taxon>
        <taxon>Pezizomycotina</taxon>
        <taxon>Eurotiomycetes</taxon>
        <taxon>Eurotiomycetidae</taxon>
        <taxon>Eurotiales</taxon>
        <taxon>Aspergillaceae</taxon>
        <taxon>Aspergillus</taxon>
        <taxon>Aspergillus subgen. Circumdati</taxon>
    </lineage>
</organism>
<sequence>MLDPRSDDEYHDHGYYLTQEGKFNQRRGLSDRDVRDNNAFPVHESCWNILNTAHQSLASETEVDIQELIFAIKESIPFSRTRRPYWDCGGYLDAEQFQVWHSWEPIKSWERLVTDPMMIDFRLFVSECFGREHPGIRGLITTGTDATKDKDPFVRFPMELRCMILQLLPSKAVLGLATASPAFKSFASDLPKSFWESRMILHMPWLLPVWPELNRILKRTTRPIKYKKLLRKLRSTSTKIQSRDLLYDDYRNQGRRIGLQSLHRIWMCCEEIVESVRANSVISIIGKNPISPGLRSRTFQKVITPYFRDLQAYEEEAEAFFIRDIHESPDIRSITIYFSPESTIISGIEFGLKGKRAPRLLGHRYPSLQSVLFPPKAKIHGVLLYTESYQVRNSCIKRICGLGILTNDSPFEPRFKLGSWSDTGEIHLFRLEGLETTHHQFSEGTITGFGLLTADLSQGTARSMATVSPTRPPDSEIHYRQATYKAYWARSATREVLKDYDPEHAPLPPLPLPRKLWTVFVDLSSRDITEIKASFGLDPRIVCRRLEFLFTDGSQQAVACSDQLDCTKGPKPHTLRLQPGETIIGSDTWQSPTLGQHRFRFFTSYNRILHLTKPKRELKVKSPSDEALKWNYPDNQVIVGLNFHVEEAGVLSVFPVMGERVVEVE</sequence>
<comment type="caution">
    <text evidence="1">The sequence shown here is derived from an EMBL/GenBank/DDBJ whole genome shotgun (WGS) entry which is preliminary data.</text>
</comment>